<keyword evidence="1" id="KW-0436">Ligase</keyword>
<dbReference type="PROSITE" id="PS00867">
    <property type="entry name" value="CPSASE_2"/>
    <property type="match status" value="1"/>
</dbReference>
<comment type="catalytic activity">
    <reaction evidence="5">
        <text>hydrogencarbonate + NH4(+) + 2 ATP = carbamoyl phosphate + 2 ADP + phosphate + 2 H(+)</text>
        <dbReference type="Rhea" id="RHEA:18029"/>
        <dbReference type="ChEBI" id="CHEBI:15378"/>
        <dbReference type="ChEBI" id="CHEBI:17544"/>
        <dbReference type="ChEBI" id="CHEBI:28938"/>
        <dbReference type="ChEBI" id="CHEBI:30616"/>
        <dbReference type="ChEBI" id="CHEBI:43474"/>
        <dbReference type="ChEBI" id="CHEBI:58228"/>
        <dbReference type="ChEBI" id="CHEBI:456216"/>
        <dbReference type="EC" id="6.3.4.16"/>
    </reaction>
</comment>
<dbReference type="AlphaFoldDB" id="X0XDX0"/>
<dbReference type="PROSITE" id="PS00866">
    <property type="entry name" value="CPSASE_1"/>
    <property type="match status" value="1"/>
</dbReference>
<feature type="domain" description="ATP-grasp" evidence="6">
    <location>
        <begin position="3"/>
        <end position="178"/>
    </location>
</feature>
<evidence type="ECO:0000256" key="3">
    <source>
        <dbReference type="ARBA" id="ARBA00022840"/>
    </source>
</evidence>
<dbReference type="EC" id="6.3.4.16" evidence="4"/>
<dbReference type="GO" id="GO:0006541">
    <property type="term" value="P:glutamine metabolic process"/>
    <property type="evidence" value="ECO:0007669"/>
    <property type="project" value="TreeGrafter"/>
</dbReference>
<proteinExistence type="predicted"/>
<dbReference type="PANTHER" id="PTHR11405">
    <property type="entry name" value="CARBAMOYLTRANSFERASE FAMILY MEMBER"/>
    <property type="match status" value="1"/>
</dbReference>
<dbReference type="PROSITE" id="PS50975">
    <property type="entry name" value="ATP_GRASP"/>
    <property type="match status" value="1"/>
</dbReference>
<dbReference type="GO" id="GO:0004088">
    <property type="term" value="F:carbamoyl-phosphate synthase (glutamine-hydrolyzing) activity"/>
    <property type="evidence" value="ECO:0007669"/>
    <property type="project" value="TreeGrafter"/>
</dbReference>
<dbReference type="EMBL" id="BARS01044995">
    <property type="protein sequence ID" value="GAG41295.1"/>
    <property type="molecule type" value="Genomic_DNA"/>
</dbReference>
<keyword evidence="3" id="KW-0067">ATP-binding</keyword>
<evidence type="ECO:0000313" key="7">
    <source>
        <dbReference type="EMBL" id="GAG41295.1"/>
    </source>
</evidence>
<dbReference type="InterPro" id="IPR005483">
    <property type="entry name" value="CPSase_dom"/>
</dbReference>
<dbReference type="Pfam" id="PF02786">
    <property type="entry name" value="CPSase_L_D2"/>
    <property type="match status" value="1"/>
</dbReference>
<dbReference type="GO" id="GO:0005524">
    <property type="term" value="F:ATP binding"/>
    <property type="evidence" value="ECO:0007669"/>
    <property type="project" value="UniProtKB-KW"/>
</dbReference>
<dbReference type="Gene3D" id="3.30.470.20">
    <property type="entry name" value="ATP-grasp fold, B domain"/>
    <property type="match status" value="1"/>
</dbReference>
<evidence type="ECO:0000256" key="5">
    <source>
        <dbReference type="ARBA" id="ARBA00047359"/>
    </source>
</evidence>
<dbReference type="GO" id="GO:0005737">
    <property type="term" value="C:cytoplasm"/>
    <property type="evidence" value="ECO:0007669"/>
    <property type="project" value="TreeGrafter"/>
</dbReference>
<dbReference type="FunFam" id="3.30.470.20:FF:000004">
    <property type="entry name" value="Carbamoyl-phosphate synthase (glutamine-hydrolyzing)"/>
    <property type="match status" value="1"/>
</dbReference>
<dbReference type="SUPFAM" id="SSF56059">
    <property type="entry name" value="Glutathione synthetase ATP-binding domain-like"/>
    <property type="match status" value="1"/>
</dbReference>
<protein>
    <recommendedName>
        <fullName evidence="4">carbamoyl-phosphate synthase (ammonia)</fullName>
        <ecNumber evidence="4">6.3.4.16</ecNumber>
    </recommendedName>
</protein>
<keyword evidence="2" id="KW-0547">Nucleotide-binding</keyword>
<dbReference type="InterPro" id="IPR013815">
    <property type="entry name" value="ATP_grasp_subdomain_1"/>
</dbReference>
<gene>
    <name evidence="7" type="ORF">S01H1_67903</name>
</gene>
<accession>X0XDX0</accession>
<evidence type="ECO:0000256" key="2">
    <source>
        <dbReference type="ARBA" id="ARBA00022741"/>
    </source>
</evidence>
<dbReference type="GO" id="GO:0046872">
    <property type="term" value="F:metal ion binding"/>
    <property type="evidence" value="ECO:0007669"/>
    <property type="project" value="InterPro"/>
</dbReference>
<dbReference type="PRINTS" id="PR00098">
    <property type="entry name" value="CPSASE"/>
</dbReference>
<dbReference type="GO" id="GO:0004087">
    <property type="term" value="F:carbamoyl-phosphate synthase (ammonia) activity"/>
    <property type="evidence" value="ECO:0007669"/>
    <property type="project" value="UniProtKB-EC"/>
</dbReference>
<evidence type="ECO:0000259" key="6">
    <source>
        <dbReference type="PROSITE" id="PS50975"/>
    </source>
</evidence>
<dbReference type="FunFam" id="3.30.1490.20:FF:000001">
    <property type="entry name" value="Carbamoyl-phosphate synthase large chain"/>
    <property type="match status" value="1"/>
</dbReference>
<evidence type="ECO:0000256" key="1">
    <source>
        <dbReference type="ARBA" id="ARBA00022598"/>
    </source>
</evidence>
<evidence type="ECO:0000256" key="4">
    <source>
        <dbReference type="ARBA" id="ARBA00044063"/>
    </source>
</evidence>
<dbReference type="InterPro" id="IPR005479">
    <property type="entry name" value="CPAse_ATP-bd"/>
</dbReference>
<sequence length="248" mass="27440">KELTNIENAKTFANKVGYPILIRPSYVLSGAAMNVVFNDDDLETYINAASFVSPEHPVVISKFIENAKEIEIDAVANKGEIVIYAISEHVENAGVHSGDATMVLPPQRTYLETIRRIKKTARKLAKALNITGPFNVQFIAKENEIKVIECNLRSSRSFPFVSKVFKKNFIDLATRVILGKEIPPIDKSSLDLDYVGVKAPQFSFSRLRGADPISHVEMASTGEVGCIGDDLYEAFLKSVISIGFKFPK</sequence>
<reference evidence="7" key="1">
    <citation type="journal article" date="2014" name="Front. Microbiol.">
        <title>High frequency of phylogenetically diverse reductive dehalogenase-homologous genes in deep subseafloor sedimentary metagenomes.</title>
        <authorList>
            <person name="Kawai M."/>
            <person name="Futagami T."/>
            <person name="Toyoda A."/>
            <person name="Takaki Y."/>
            <person name="Nishi S."/>
            <person name="Hori S."/>
            <person name="Arai W."/>
            <person name="Tsubouchi T."/>
            <person name="Morono Y."/>
            <person name="Uchiyama I."/>
            <person name="Ito T."/>
            <person name="Fujiyama A."/>
            <person name="Inagaki F."/>
            <person name="Takami H."/>
        </authorList>
    </citation>
    <scope>NUCLEOTIDE SEQUENCE</scope>
    <source>
        <strain evidence="7">Expedition CK06-06</strain>
    </source>
</reference>
<organism evidence="7">
    <name type="scientific">marine sediment metagenome</name>
    <dbReference type="NCBI Taxonomy" id="412755"/>
    <lineage>
        <taxon>unclassified sequences</taxon>
        <taxon>metagenomes</taxon>
        <taxon>ecological metagenomes</taxon>
    </lineage>
</organism>
<dbReference type="Gene3D" id="3.30.1490.20">
    <property type="entry name" value="ATP-grasp fold, A domain"/>
    <property type="match status" value="1"/>
</dbReference>
<comment type="caution">
    <text evidence="7">The sequence shown here is derived from an EMBL/GenBank/DDBJ whole genome shotgun (WGS) entry which is preliminary data.</text>
</comment>
<feature type="non-terminal residue" evidence="7">
    <location>
        <position position="1"/>
    </location>
</feature>
<name>X0XDX0_9ZZZZ</name>
<dbReference type="InterPro" id="IPR011761">
    <property type="entry name" value="ATP-grasp"/>
</dbReference>
<dbReference type="PANTHER" id="PTHR11405:SF53">
    <property type="entry name" value="CARBAMOYL-PHOSPHATE SYNTHASE [AMMONIA], MITOCHONDRIAL"/>
    <property type="match status" value="1"/>
</dbReference>
<feature type="non-terminal residue" evidence="7">
    <location>
        <position position="248"/>
    </location>
</feature>